<evidence type="ECO:0000313" key="3">
    <source>
        <dbReference type="Proteomes" id="UP000054018"/>
    </source>
</evidence>
<keyword evidence="1" id="KW-0472">Membrane</keyword>
<protein>
    <submittedName>
        <fullName evidence="2">Uncharacterized protein</fullName>
    </submittedName>
</protein>
<reference evidence="3" key="2">
    <citation type="submission" date="2015-01" db="EMBL/GenBank/DDBJ databases">
        <title>Evolutionary Origins and Diversification of the Mycorrhizal Mutualists.</title>
        <authorList>
            <consortium name="DOE Joint Genome Institute"/>
            <consortium name="Mycorrhizal Genomics Consortium"/>
            <person name="Kohler A."/>
            <person name="Kuo A."/>
            <person name="Nagy L.G."/>
            <person name="Floudas D."/>
            <person name="Copeland A."/>
            <person name="Barry K.W."/>
            <person name="Cichocki N."/>
            <person name="Veneault-Fourrey C."/>
            <person name="LaButti K."/>
            <person name="Lindquist E.A."/>
            <person name="Lipzen A."/>
            <person name="Lundell T."/>
            <person name="Morin E."/>
            <person name="Murat C."/>
            <person name="Riley R."/>
            <person name="Ohm R."/>
            <person name="Sun H."/>
            <person name="Tunlid A."/>
            <person name="Henrissat B."/>
            <person name="Grigoriev I.V."/>
            <person name="Hibbett D.S."/>
            <person name="Martin F."/>
        </authorList>
    </citation>
    <scope>NUCLEOTIDE SEQUENCE [LARGE SCALE GENOMIC DNA]</scope>
    <source>
        <strain evidence="3">441</strain>
    </source>
</reference>
<feature type="non-terminal residue" evidence="2">
    <location>
        <position position="1"/>
    </location>
</feature>
<proteinExistence type="predicted"/>
<organism evidence="2 3">
    <name type="scientific">Pisolithus microcarpus 441</name>
    <dbReference type="NCBI Taxonomy" id="765257"/>
    <lineage>
        <taxon>Eukaryota</taxon>
        <taxon>Fungi</taxon>
        <taxon>Dikarya</taxon>
        <taxon>Basidiomycota</taxon>
        <taxon>Agaricomycotina</taxon>
        <taxon>Agaricomycetes</taxon>
        <taxon>Agaricomycetidae</taxon>
        <taxon>Boletales</taxon>
        <taxon>Sclerodermatineae</taxon>
        <taxon>Pisolithaceae</taxon>
        <taxon>Pisolithus</taxon>
    </lineage>
</organism>
<accession>A0A0C9XGM9</accession>
<evidence type="ECO:0000313" key="2">
    <source>
        <dbReference type="EMBL" id="KIK11450.1"/>
    </source>
</evidence>
<name>A0A0C9XGM9_9AGAM</name>
<keyword evidence="1" id="KW-0812">Transmembrane</keyword>
<sequence length="69" mass="7604">MTALSPYERTILSRHFTRRTASFIGDSTEPTYLAIVVGHCIIIVVVVVVACIPSPLCNGVPVFDTDFHR</sequence>
<dbReference type="HOGENOM" id="CLU_2782900_0_0_1"/>
<feature type="non-terminal residue" evidence="2">
    <location>
        <position position="69"/>
    </location>
</feature>
<evidence type="ECO:0000256" key="1">
    <source>
        <dbReference type="SAM" id="Phobius"/>
    </source>
</evidence>
<feature type="transmembrane region" description="Helical" evidence="1">
    <location>
        <begin position="32"/>
        <end position="52"/>
    </location>
</feature>
<reference evidence="2 3" key="1">
    <citation type="submission" date="2014-04" db="EMBL/GenBank/DDBJ databases">
        <authorList>
            <consortium name="DOE Joint Genome Institute"/>
            <person name="Kuo A."/>
            <person name="Kohler A."/>
            <person name="Costa M.D."/>
            <person name="Nagy L.G."/>
            <person name="Floudas D."/>
            <person name="Copeland A."/>
            <person name="Barry K.W."/>
            <person name="Cichocki N."/>
            <person name="Veneault-Fourrey C."/>
            <person name="LaButti K."/>
            <person name="Lindquist E.A."/>
            <person name="Lipzen A."/>
            <person name="Lundell T."/>
            <person name="Morin E."/>
            <person name="Murat C."/>
            <person name="Sun H."/>
            <person name="Tunlid A."/>
            <person name="Henrissat B."/>
            <person name="Grigoriev I.V."/>
            <person name="Hibbett D.S."/>
            <person name="Martin F."/>
            <person name="Nordberg H.P."/>
            <person name="Cantor M.N."/>
            <person name="Hua S.X."/>
        </authorList>
    </citation>
    <scope>NUCLEOTIDE SEQUENCE [LARGE SCALE GENOMIC DNA]</scope>
    <source>
        <strain evidence="2 3">441</strain>
    </source>
</reference>
<dbReference type="AlphaFoldDB" id="A0A0C9XGM9"/>
<dbReference type="EMBL" id="KN834215">
    <property type="protein sequence ID" value="KIK11450.1"/>
    <property type="molecule type" value="Genomic_DNA"/>
</dbReference>
<dbReference type="Proteomes" id="UP000054018">
    <property type="component" value="Unassembled WGS sequence"/>
</dbReference>
<keyword evidence="3" id="KW-1185">Reference proteome</keyword>
<gene>
    <name evidence="2" type="ORF">PISMIDRAFT_690347</name>
</gene>
<keyword evidence="1" id="KW-1133">Transmembrane helix</keyword>